<evidence type="ECO:0000313" key="1">
    <source>
        <dbReference type="EMBL" id="KAI3914748.1"/>
    </source>
</evidence>
<dbReference type="EMBL" id="JAJJMB010009231">
    <property type="protein sequence ID" value="KAI3914748.1"/>
    <property type="molecule type" value="Genomic_DNA"/>
</dbReference>
<name>A0AAD4XIX4_9MAGN</name>
<evidence type="ECO:0000313" key="2">
    <source>
        <dbReference type="Proteomes" id="UP001202328"/>
    </source>
</evidence>
<accession>A0AAD4XIX4</accession>
<dbReference type="AlphaFoldDB" id="A0AAD4XIX4"/>
<gene>
    <name evidence="1" type="ORF">MKW98_001984</name>
</gene>
<keyword evidence="2" id="KW-1185">Reference proteome</keyword>
<protein>
    <submittedName>
        <fullName evidence="1">Uncharacterized protein</fullName>
    </submittedName>
</protein>
<proteinExistence type="predicted"/>
<organism evidence="1 2">
    <name type="scientific">Papaver atlanticum</name>
    <dbReference type="NCBI Taxonomy" id="357466"/>
    <lineage>
        <taxon>Eukaryota</taxon>
        <taxon>Viridiplantae</taxon>
        <taxon>Streptophyta</taxon>
        <taxon>Embryophyta</taxon>
        <taxon>Tracheophyta</taxon>
        <taxon>Spermatophyta</taxon>
        <taxon>Magnoliopsida</taxon>
        <taxon>Ranunculales</taxon>
        <taxon>Papaveraceae</taxon>
        <taxon>Papaveroideae</taxon>
        <taxon>Papaver</taxon>
    </lineage>
</organism>
<comment type="caution">
    <text evidence="1">The sequence shown here is derived from an EMBL/GenBank/DDBJ whole genome shotgun (WGS) entry which is preliminary data.</text>
</comment>
<dbReference type="Proteomes" id="UP001202328">
    <property type="component" value="Unassembled WGS sequence"/>
</dbReference>
<sequence>MTFHWIVSCINRGKKSPEMSPYGSKDWVFGGFIVHELAEAARAQLEKDRLIFLVEQADEKLSQLLDQIVLMNQFISSPNKVPVSRSG</sequence>
<reference evidence="1" key="1">
    <citation type="submission" date="2022-04" db="EMBL/GenBank/DDBJ databases">
        <title>A functionally conserved STORR gene fusion in Papaver species that diverged 16.8 million years ago.</title>
        <authorList>
            <person name="Catania T."/>
        </authorList>
    </citation>
    <scope>NUCLEOTIDE SEQUENCE</scope>
    <source>
        <strain evidence="1">S-188037</strain>
    </source>
</reference>